<evidence type="ECO:0000313" key="10">
    <source>
        <dbReference type="Proteomes" id="UP000694910"/>
    </source>
</evidence>
<dbReference type="PANTHER" id="PTHR15129">
    <property type="entry name" value="SRC-ASSOCIATED ADAPTOR PROTEIN"/>
    <property type="match status" value="1"/>
</dbReference>
<keyword evidence="8" id="KW-0539">Nucleus</keyword>
<evidence type="ECO:0000256" key="1">
    <source>
        <dbReference type="ARBA" id="ARBA00004123"/>
    </source>
</evidence>
<keyword evidence="10" id="KW-1185">Reference proteome</keyword>
<evidence type="ECO:0000256" key="3">
    <source>
        <dbReference type="ARBA" id="ARBA00004496"/>
    </source>
</evidence>
<evidence type="ECO:0000256" key="6">
    <source>
        <dbReference type="ARBA" id="ARBA00022553"/>
    </source>
</evidence>
<dbReference type="InterPro" id="IPR037781">
    <property type="entry name" value="SKAP_fam"/>
</dbReference>
<organism evidence="10 11">
    <name type="scientific">Ceratotherium simum simum</name>
    <name type="common">Southern white rhinoceros</name>
    <dbReference type="NCBI Taxonomy" id="73337"/>
    <lineage>
        <taxon>Eukaryota</taxon>
        <taxon>Metazoa</taxon>
        <taxon>Chordata</taxon>
        <taxon>Craniata</taxon>
        <taxon>Vertebrata</taxon>
        <taxon>Euteleostomi</taxon>
        <taxon>Mammalia</taxon>
        <taxon>Eutheria</taxon>
        <taxon>Laurasiatheria</taxon>
        <taxon>Perissodactyla</taxon>
        <taxon>Rhinocerotidae</taxon>
        <taxon>Ceratotherium</taxon>
    </lineage>
</organism>
<evidence type="ECO:0000256" key="9">
    <source>
        <dbReference type="SAM" id="MobiDB-lite"/>
    </source>
</evidence>
<evidence type="ECO:0000256" key="7">
    <source>
        <dbReference type="ARBA" id="ARBA00023136"/>
    </source>
</evidence>
<evidence type="ECO:0000256" key="8">
    <source>
        <dbReference type="ARBA" id="ARBA00023242"/>
    </source>
</evidence>
<name>A0ABM1D2R9_CERSS</name>
<evidence type="ECO:0000313" key="11">
    <source>
        <dbReference type="RefSeq" id="XP_014646100.1"/>
    </source>
</evidence>
<dbReference type="Proteomes" id="UP000694910">
    <property type="component" value="Unplaced"/>
</dbReference>
<evidence type="ECO:0000256" key="2">
    <source>
        <dbReference type="ARBA" id="ARBA00004236"/>
    </source>
</evidence>
<evidence type="ECO:0000256" key="5">
    <source>
        <dbReference type="ARBA" id="ARBA00022490"/>
    </source>
</evidence>
<dbReference type="GeneID" id="106800177"/>
<gene>
    <name evidence="11" type="primary">LOC106800177</name>
</gene>
<accession>A0ABM1D2R9</accession>
<dbReference type="Gene3D" id="6.10.250.220">
    <property type="match status" value="1"/>
</dbReference>
<evidence type="ECO:0000256" key="4">
    <source>
        <dbReference type="ARBA" id="ARBA00022475"/>
    </source>
</evidence>
<keyword evidence="5" id="KW-0963">Cytoplasm</keyword>
<protein>
    <submittedName>
        <fullName evidence="11">Src kinase-associated phosphoprotein 1-like</fullName>
    </submittedName>
</protein>
<dbReference type="SUPFAM" id="SSF50729">
    <property type="entry name" value="PH domain-like"/>
    <property type="match status" value="1"/>
</dbReference>
<comment type="subcellular location">
    <subcellularLocation>
        <location evidence="2">Cell membrane</location>
    </subcellularLocation>
    <subcellularLocation>
        <location evidence="3">Cytoplasm</location>
    </subcellularLocation>
    <subcellularLocation>
        <location evidence="1">Nucleus</location>
    </subcellularLocation>
</comment>
<reference evidence="11" key="1">
    <citation type="submission" date="2025-08" db="UniProtKB">
        <authorList>
            <consortium name="RefSeq"/>
        </authorList>
    </citation>
    <scope>IDENTIFICATION</scope>
</reference>
<keyword evidence="7" id="KW-0472">Membrane</keyword>
<dbReference type="RefSeq" id="XP_014646100.1">
    <property type="nucleotide sequence ID" value="XM_014790614.1"/>
</dbReference>
<proteinExistence type="predicted"/>
<feature type="compositionally biased region" description="Polar residues" evidence="9">
    <location>
        <begin position="80"/>
        <end position="89"/>
    </location>
</feature>
<dbReference type="PANTHER" id="PTHR15129:SF1">
    <property type="entry name" value="SRC KINASE-ASSOCIATED PHOSPHOPROTEIN 1"/>
    <property type="match status" value="1"/>
</dbReference>
<feature type="region of interest" description="Disordered" evidence="9">
    <location>
        <begin position="54"/>
        <end position="93"/>
    </location>
</feature>
<sequence>MQAAAVLPEEICWLMQDAEEFLAEGLRNENLSAGAKDHRDHILRGFQQVRTRYNWDFQPPGGDQAENYLGQDSSDDNHSGTHGPSLTSDYQDEGNKLNITLIEELQEKNGIDIAEQNEKGSVTGEMSETVVMI</sequence>
<keyword evidence="6" id="KW-0597">Phosphoprotein</keyword>
<keyword evidence="4" id="KW-1003">Cell membrane</keyword>